<dbReference type="Pfam" id="PF12229">
    <property type="entry name" value="PG_binding_4"/>
    <property type="match status" value="1"/>
</dbReference>
<reference evidence="2 3" key="1">
    <citation type="submission" date="2019-08" db="EMBL/GenBank/DDBJ databases">
        <title>In-depth cultivation of the pig gut microbiome towards novel bacterial diversity and tailored functional studies.</title>
        <authorList>
            <person name="Wylensek D."/>
            <person name="Hitch T.C.A."/>
            <person name="Clavel T."/>
        </authorList>
    </citation>
    <scope>NUCLEOTIDE SEQUENCE [LARGE SCALE GENOMIC DNA]</scope>
    <source>
        <strain evidence="2 3">WCA-383-APC-5B</strain>
    </source>
</reference>
<dbReference type="Pfam" id="PF04294">
    <property type="entry name" value="VanW"/>
    <property type="match status" value="1"/>
</dbReference>
<dbReference type="Proteomes" id="UP000460287">
    <property type="component" value="Unassembled WGS sequence"/>
</dbReference>
<dbReference type="InterPro" id="IPR007391">
    <property type="entry name" value="Vancomycin_resist_VanW"/>
</dbReference>
<organism evidence="2 3">
    <name type="scientific">Inconstantimicrobium porci</name>
    <dbReference type="NCBI Taxonomy" id="2652291"/>
    <lineage>
        <taxon>Bacteria</taxon>
        <taxon>Bacillati</taxon>
        <taxon>Bacillota</taxon>
        <taxon>Clostridia</taxon>
        <taxon>Eubacteriales</taxon>
        <taxon>Clostridiaceae</taxon>
        <taxon>Inconstantimicrobium</taxon>
    </lineage>
</organism>
<protein>
    <recommendedName>
        <fullName evidence="1">YoaR-like putative peptidoglycan binding domain-containing protein</fullName>
    </recommendedName>
</protein>
<dbReference type="InterPro" id="IPR022029">
    <property type="entry name" value="YoaR-like_PG-bd"/>
</dbReference>
<proteinExistence type="predicted"/>
<comment type="caution">
    <text evidence="2">The sequence shown here is derived from an EMBL/GenBank/DDBJ whole genome shotgun (WGS) entry which is preliminary data.</text>
</comment>
<feature type="domain" description="YoaR-like putative peptidoglycan binding" evidence="1">
    <location>
        <begin position="81"/>
        <end position="190"/>
    </location>
</feature>
<dbReference type="AlphaFoldDB" id="A0A7X2MWZ7"/>
<evidence type="ECO:0000259" key="1">
    <source>
        <dbReference type="Pfam" id="PF12229"/>
    </source>
</evidence>
<name>A0A7X2MWZ7_9CLOT</name>
<dbReference type="RefSeq" id="WP_154530503.1">
    <property type="nucleotide sequence ID" value="NZ_VULX01000003.1"/>
</dbReference>
<dbReference type="PANTHER" id="PTHR35788:SF1">
    <property type="entry name" value="EXPORTED PROTEIN"/>
    <property type="match status" value="1"/>
</dbReference>
<dbReference type="InterPro" id="IPR052913">
    <property type="entry name" value="Glycopeptide_resist_protein"/>
</dbReference>
<dbReference type="PANTHER" id="PTHR35788">
    <property type="entry name" value="EXPORTED PROTEIN-RELATED"/>
    <property type="match status" value="1"/>
</dbReference>
<evidence type="ECO:0000313" key="2">
    <source>
        <dbReference type="EMBL" id="MSR90622.1"/>
    </source>
</evidence>
<dbReference type="EMBL" id="VULX01000003">
    <property type="protein sequence ID" value="MSR90622.1"/>
    <property type="molecule type" value="Genomic_DNA"/>
</dbReference>
<accession>A0A7X2MWZ7</accession>
<gene>
    <name evidence="2" type="ORF">FYJ33_04130</name>
</gene>
<keyword evidence="3" id="KW-1185">Reference proteome</keyword>
<evidence type="ECO:0000313" key="3">
    <source>
        <dbReference type="Proteomes" id="UP000460287"/>
    </source>
</evidence>
<sequence length="408" mass="45045">MKKKIITVLLIITLGVATTAISYLVCTKSKGIQSMLLSTTKTPEKDISRSDIKDIVNSYYSQKLKDTKISFSSDRFSDSYTMYETGCMYDIDSLTNEAVKLSKDKKISTNKDKITKMITKDNVLKAKVLVKKDDFKLFTDKLSEHVNKKVKKPSVSFANNKVHLSGGEDGYSLNSDALYQNLSDAVKNDNTNLNVKIPIDTLAGSVSEDIQNKMSVLGTYTTTLTSLNANRTNNIKLFLNKLNGSLILPNETFSCDKSAGRRELADGYKPAPAFAESKVQDAVAGGICQGVSTLYNAVLFADLKVVERAPHMFVVSYAPIGRDATIASGSIDFKFKNNKKYPIIVQCYVSNKTVSASIWGVNEEPNKKIEISVEQLGPRSSKTYKKTLIDNKVVKTELISTDTYKTPS</sequence>